<organism evidence="3 4">
    <name type="scientific">Formimonas warabiya</name>
    <dbReference type="NCBI Taxonomy" id="1761012"/>
    <lineage>
        <taxon>Bacteria</taxon>
        <taxon>Bacillati</taxon>
        <taxon>Bacillota</taxon>
        <taxon>Clostridia</taxon>
        <taxon>Eubacteriales</taxon>
        <taxon>Peptococcaceae</taxon>
        <taxon>Candidatus Formimonas</taxon>
    </lineage>
</organism>
<dbReference type="InterPro" id="IPR005064">
    <property type="entry name" value="BUG"/>
</dbReference>
<dbReference type="KEGG" id="fwa:DCMF_22765"/>
<reference evidence="3 4" key="1">
    <citation type="submission" date="2016-10" db="EMBL/GenBank/DDBJ databases">
        <title>Complete Genome Sequence of Peptococcaceae strain DCMF.</title>
        <authorList>
            <person name="Edwards R.J."/>
            <person name="Holland S.I."/>
            <person name="Deshpande N.P."/>
            <person name="Wong Y.K."/>
            <person name="Ertan H."/>
            <person name="Manefield M."/>
            <person name="Russell T.L."/>
            <person name="Lee M.J."/>
        </authorList>
    </citation>
    <scope>NUCLEOTIDE SEQUENCE [LARGE SCALE GENOMIC DNA]</scope>
    <source>
        <strain evidence="3 4">DCMF</strain>
    </source>
</reference>
<evidence type="ECO:0000313" key="3">
    <source>
        <dbReference type="EMBL" id="ATW27196.1"/>
    </source>
</evidence>
<comment type="similarity">
    <text evidence="1">Belongs to the UPF0065 (bug) family.</text>
</comment>
<dbReference type="EMBL" id="CP017634">
    <property type="protein sequence ID" value="ATW27196.1"/>
    <property type="molecule type" value="Genomic_DNA"/>
</dbReference>
<dbReference type="Pfam" id="PF03401">
    <property type="entry name" value="TctC"/>
    <property type="match status" value="1"/>
</dbReference>
<keyword evidence="2" id="KW-0732">Signal</keyword>
<dbReference type="PANTHER" id="PTHR42928:SF5">
    <property type="entry name" value="BLR1237 PROTEIN"/>
    <property type="match status" value="1"/>
</dbReference>
<feature type="signal peptide" evidence="2">
    <location>
        <begin position="1"/>
        <end position="21"/>
    </location>
</feature>
<dbReference type="Proteomes" id="UP000323521">
    <property type="component" value="Chromosome"/>
</dbReference>
<dbReference type="SUPFAM" id="SSF53850">
    <property type="entry name" value="Periplasmic binding protein-like II"/>
    <property type="match status" value="1"/>
</dbReference>
<protein>
    <recommendedName>
        <fullName evidence="5">Tripartite tricarboxylate transporter substrate binding protein</fullName>
    </recommendedName>
</protein>
<dbReference type="Gene3D" id="3.40.190.150">
    <property type="entry name" value="Bordetella uptake gene, domain 1"/>
    <property type="match status" value="1"/>
</dbReference>
<dbReference type="AlphaFoldDB" id="A0A3G1KXL1"/>
<dbReference type="InterPro" id="IPR042100">
    <property type="entry name" value="Bug_dom1"/>
</dbReference>
<dbReference type="CDD" id="cd07012">
    <property type="entry name" value="PBP2_Bug_TTT"/>
    <property type="match status" value="1"/>
</dbReference>
<dbReference type="Gene3D" id="3.40.190.10">
    <property type="entry name" value="Periplasmic binding protein-like II"/>
    <property type="match status" value="1"/>
</dbReference>
<evidence type="ECO:0000256" key="1">
    <source>
        <dbReference type="ARBA" id="ARBA00006987"/>
    </source>
</evidence>
<evidence type="ECO:0008006" key="5">
    <source>
        <dbReference type="Google" id="ProtNLM"/>
    </source>
</evidence>
<sequence length="351" mass="37394">MLKKKILVVFSILALAALFMAGCGGNSAPAENGTDDQTQAEGNFYQGKELHIVVPHGAGGGYDTYARLVQPYLEKNLDATIVIDNVTGAGGNVGRNQVWAAQPDGLTIGFTSGTAMVYSQLSKSEGVQYDVNKVTWLPRLYGEPSVLVVPAKGKYQSIQDVMAAKDPVSFAVSGVGDDDFFALGIEAKALGFDVLPVTGYDGTKEGSLAVVRGEVDLFQTSLSTMLPMIKSGDVKPIMVVYDKEVPELPGVPTAISLAQGEGADMIQTAINLIKVSRVYFAPPDFPADRIKDLEAGIEKSLQDPELVQKMKDSEKPVEYLSSADVKQLITDSMAAGDSIAPILQEILKKAE</sequence>
<evidence type="ECO:0000256" key="2">
    <source>
        <dbReference type="SAM" id="SignalP"/>
    </source>
</evidence>
<dbReference type="PIRSF" id="PIRSF017082">
    <property type="entry name" value="YflP"/>
    <property type="match status" value="1"/>
</dbReference>
<dbReference type="RefSeq" id="WP_148136545.1">
    <property type="nucleotide sequence ID" value="NZ_CP017634.1"/>
</dbReference>
<name>A0A3G1KXL1_FORW1</name>
<dbReference type="PROSITE" id="PS51257">
    <property type="entry name" value="PROKAR_LIPOPROTEIN"/>
    <property type="match status" value="1"/>
</dbReference>
<dbReference type="OrthoDB" id="8880247at2"/>
<gene>
    <name evidence="3" type="ORF">DCMF_22765</name>
</gene>
<accession>A0A3G1KXL1</accession>
<dbReference type="PANTHER" id="PTHR42928">
    <property type="entry name" value="TRICARBOXYLATE-BINDING PROTEIN"/>
    <property type="match status" value="1"/>
</dbReference>
<keyword evidence="4" id="KW-1185">Reference proteome</keyword>
<evidence type="ECO:0000313" key="4">
    <source>
        <dbReference type="Proteomes" id="UP000323521"/>
    </source>
</evidence>
<feature type="chain" id="PRO_5039363911" description="Tripartite tricarboxylate transporter substrate binding protein" evidence="2">
    <location>
        <begin position="22"/>
        <end position="351"/>
    </location>
</feature>
<proteinExistence type="inferred from homology"/>